<organism evidence="1">
    <name type="scientific">Aegilops tauschii</name>
    <name type="common">Tausch's goatgrass</name>
    <name type="synonym">Aegilops squarrosa</name>
    <dbReference type="NCBI Taxonomy" id="37682"/>
    <lineage>
        <taxon>Eukaryota</taxon>
        <taxon>Viridiplantae</taxon>
        <taxon>Streptophyta</taxon>
        <taxon>Embryophyta</taxon>
        <taxon>Tracheophyta</taxon>
        <taxon>Spermatophyta</taxon>
        <taxon>Magnoliopsida</taxon>
        <taxon>Liliopsida</taxon>
        <taxon>Poales</taxon>
        <taxon>Poaceae</taxon>
        <taxon>BOP clade</taxon>
        <taxon>Pooideae</taxon>
        <taxon>Triticodae</taxon>
        <taxon>Triticeae</taxon>
        <taxon>Triticinae</taxon>
        <taxon>Aegilops</taxon>
    </lineage>
</organism>
<sequence>MAEAVGGPISLPVPRPPVPWLMMPARFVADLPPGMAPTVSLLCLTCRGRSFMVHRHGLEHRLRLPADFNGGRMFGTYQGGWVFLAVGQHFGHAAVNIFSGTRLLFPDYVVVADNTVRPMILIAAALSAEPLGHHGACLAAAIGHVGGFVPDGNRPPQFALWPVDSTSRTPEPDCRRGLSWRTLLGTMECFTC</sequence>
<proteinExistence type="predicted"/>
<accession>N1QZB3</accession>
<evidence type="ECO:0000313" key="1">
    <source>
        <dbReference type="EnsemblPlants" id="EMT16386"/>
    </source>
</evidence>
<dbReference type="EnsemblPlants" id="EMT16386">
    <property type="protein sequence ID" value="EMT16386"/>
    <property type="gene ID" value="F775_15020"/>
</dbReference>
<dbReference type="AlphaFoldDB" id="N1QZB3"/>
<protein>
    <submittedName>
        <fullName evidence="1">Uncharacterized protein</fullName>
    </submittedName>
</protein>
<reference evidence="1" key="1">
    <citation type="submission" date="2015-06" db="UniProtKB">
        <authorList>
            <consortium name="EnsemblPlants"/>
        </authorList>
    </citation>
    <scope>IDENTIFICATION</scope>
</reference>
<name>N1QZB3_AEGTA</name>